<feature type="transmembrane region" description="Helical" evidence="2">
    <location>
        <begin position="318"/>
        <end position="341"/>
    </location>
</feature>
<dbReference type="Proteomes" id="UP000698800">
    <property type="component" value="Unassembled WGS sequence"/>
</dbReference>
<name>A0A9P8L5I7_9PEZI</name>
<proteinExistence type="predicted"/>
<evidence type="ECO:0000313" key="4">
    <source>
        <dbReference type="Proteomes" id="UP000698800"/>
    </source>
</evidence>
<sequence>MEDGNSAAEIPDELSEEPKISLEQNGNGTASVLQEKPESPGKRGVIIVTVPVKDIGAVRKAIIKLVSWVVGSPLTWAMHWAIRVDDTYFELQRPGGLGKPHLAATVWSEEKRKGIITVCPMGSTLMTNEEIIVAGQAYFAENRMWYDIFSNNCQLFVKFCLKRIAPAAAESPTPMTSSFENTISLMLAFAIQLVSLPFMTAYLRWLRWRGCDQYNLQAYATLFSIFAGITGTMTLTLLSQSYYLLASTIYSNEKLVVVILASFQSAPMVLSMLISMPVVTFPRARQRKDGTWIVSTIMIQNNEEALDPDAAIKKGIPVLAILLGSCVGLTLWIYIAVPFLIVRCFKALRGHISFGSPGRFAESFWELLMMPAIEFDSDNIKKDGSNDAEIQDSKVKGD</sequence>
<dbReference type="EMBL" id="JAGHQL010000038">
    <property type="protein sequence ID" value="KAH0543151.1"/>
    <property type="molecule type" value="Genomic_DNA"/>
</dbReference>
<dbReference type="OrthoDB" id="5396085at2759"/>
<feature type="transmembrane region" description="Helical" evidence="2">
    <location>
        <begin position="255"/>
        <end position="279"/>
    </location>
</feature>
<reference evidence="3" key="1">
    <citation type="submission" date="2021-03" db="EMBL/GenBank/DDBJ databases">
        <title>Comparative genomics and phylogenomic investigation of the class Geoglossomycetes provide insights into ecological specialization and systematics.</title>
        <authorList>
            <person name="Melie T."/>
            <person name="Pirro S."/>
            <person name="Miller A.N."/>
            <person name="Quandt A."/>
        </authorList>
    </citation>
    <scope>NUCLEOTIDE SEQUENCE</scope>
    <source>
        <strain evidence="3">GBOQ0MN5Z8</strain>
    </source>
</reference>
<evidence type="ECO:0000256" key="1">
    <source>
        <dbReference type="SAM" id="MobiDB-lite"/>
    </source>
</evidence>
<organism evidence="3 4">
    <name type="scientific">Glutinoglossum americanum</name>
    <dbReference type="NCBI Taxonomy" id="1670608"/>
    <lineage>
        <taxon>Eukaryota</taxon>
        <taxon>Fungi</taxon>
        <taxon>Dikarya</taxon>
        <taxon>Ascomycota</taxon>
        <taxon>Pezizomycotina</taxon>
        <taxon>Geoglossomycetes</taxon>
        <taxon>Geoglossales</taxon>
        <taxon>Geoglossaceae</taxon>
        <taxon>Glutinoglossum</taxon>
    </lineage>
</organism>
<keyword evidence="4" id="KW-1185">Reference proteome</keyword>
<accession>A0A9P8L5I7</accession>
<comment type="caution">
    <text evidence="3">The sequence shown here is derived from an EMBL/GenBank/DDBJ whole genome shotgun (WGS) entry which is preliminary data.</text>
</comment>
<evidence type="ECO:0000313" key="3">
    <source>
        <dbReference type="EMBL" id="KAH0543151.1"/>
    </source>
</evidence>
<feature type="compositionally biased region" description="Polar residues" evidence="1">
    <location>
        <begin position="22"/>
        <end position="32"/>
    </location>
</feature>
<protein>
    <submittedName>
        <fullName evidence="3">Uncharacterized protein</fullName>
    </submittedName>
</protein>
<feature type="transmembrane region" description="Helical" evidence="2">
    <location>
        <begin position="218"/>
        <end position="243"/>
    </location>
</feature>
<evidence type="ECO:0000256" key="2">
    <source>
        <dbReference type="SAM" id="Phobius"/>
    </source>
</evidence>
<dbReference type="AlphaFoldDB" id="A0A9P8L5I7"/>
<keyword evidence="2" id="KW-1133">Transmembrane helix</keyword>
<keyword evidence="2" id="KW-0812">Transmembrane</keyword>
<feature type="region of interest" description="Disordered" evidence="1">
    <location>
        <begin position="1"/>
        <end position="37"/>
    </location>
</feature>
<gene>
    <name evidence="3" type="ORF">FGG08_002496</name>
</gene>
<keyword evidence="2" id="KW-0472">Membrane</keyword>
<feature type="transmembrane region" description="Helical" evidence="2">
    <location>
        <begin position="183"/>
        <end position="206"/>
    </location>
</feature>